<dbReference type="PANTHER" id="PTHR11647">
    <property type="entry name" value="HYDRANTOINASE/DIHYDROPYRIMIDINASE FAMILY MEMBER"/>
    <property type="match status" value="1"/>
</dbReference>
<organism evidence="3 4">
    <name type="scientific">Halobium palmae</name>
    <dbReference type="NCBI Taxonomy" id="1776492"/>
    <lineage>
        <taxon>Archaea</taxon>
        <taxon>Methanobacteriati</taxon>
        <taxon>Methanobacteriota</taxon>
        <taxon>Stenosarchaea group</taxon>
        <taxon>Halobacteria</taxon>
        <taxon>Halobacteriales</taxon>
        <taxon>Haloferacaceae</taxon>
        <taxon>Halobium</taxon>
    </lineage>
</organism>
<sequence length="102" mass="11404">REGRLDYERVRDLTAANPADVFDLPRKGRVAEGYDADLVLVDVDAPREIRGDDLHSNCGWTPFEGWTGLFPDLTLVRGHVAYERDGDGTERFGDAVGENVRD</sequence>
<dbReference type="Pfam" id="PF01979">
    <property type="entry name" value="Amidohydro_1"/>
    <property type="match status" value="1"/>
</dbReference>
<comment type="cofactor">
    <cofactor evidence="1">
        <name>Zn(2+)</name>
        <dbReference type="ChEBI" id="CHEBI:29105"/>
    </cofactor>
</comment>
<dbReference type="Gene3D" id="2.30.40.10">
    <property type="entry name" value="Urease, subunit C, domain 1"/>
    <property type="match status" value="1"/>
</dbReference>
<feature type="non-terminal residue" evidence="3">
    <location>
        <position position="1"/>
    </location>
</feature>
<feature type="domain" description="Amidohydrolase-related" evidence="2">
    <location>
        <begin position="4"/>
        <end position="60"/>
    </location>
</feature>
<reference evidence="3 4" key="1">
    <citation type="journal article" date="2019" name="Int. J. Syst. Evol. Microbiol.">
        <title>The Global Catalogue of Microorganisms (GCM) 10K type strain sequencing project: providing services to taxonomists for standard genome sequencing and annotation.</title>
        <authorList>
            <consortium name="The Broad Institute Genomics Platform"/>
            <consortium name="The Broad Institute Genome Sequencing Center for Infectious Disease"/>
            <person name="Wu L."/>
            <person name="Ma J."/>
        </authorList>
    </citation>
    <scope>NUCLEOTIDE SEQUENCE [LARGE SCALE GENOMIC DNA]</scope>
    <source>
        <strain evidence="3 4">NBRC 111368</strain>
    </source>
</reference>
<evidence type="ECO:0000313" key="4">
    <source>
        <dbReference type="Proteomes" id="UP001596328"/>
    </source>
</evidence>
<dbReference type="InterPro" id="IPR050378">
    <property type="entry name" value="Metallo-dep_Hydrolases_sf"/>
</dbReference>
<accession>A0ABD5S1W9</accession>
<dbReference type="InterPro" id="IPR011059">
    <property type="entry name" value="Metal-dep_hydrolase_composite"/>
</dbReference>
<gene>
    <name evidence="3" type="ORF">ACFQE1_12425</name>
</gene>
<protein>
    <submittedName>
        <fullName evidence="3">Amidohydrolase family protein</fullName>
    </submittedName>
</protein>
<evidence type="ECO:0000313" key="3">
    <source>
        <dbReference type="EMBL" id="MFC6725158.1"/>
    </source>
</evidence>
<dbReference type="Gene3D" id="3.20.20.140">
    <property type="entry name" value="Metal-dependent hydrolases"/>
    <property type="match status" value="1"/>
</dbReference>
<evidence type="ECO:0000256" key="1">
    <source>
        <dbReference type="ARBA" id="ARBA00001947"/>
    </source>
</evidence>
<dbReference type="InterPro" id="IPR006680">
    <property type="entry name" value="Amidohydro-rel"/>
</dbReference>
<dbReference type="EMBL" id="JBHSWU010000408">
    <property type="protein sequence ID" value="MFC6725158.1"/>
    <property type="molecule type" value="Genomic_DNA"/>
</dbReference>
<comment type="caution">
    <text evidence="3">The sequence shown here is derived from an EMBL/GenBank/DDBJ whole genome shotgun (WGS) entry which is preliminary data.</text>
</comment>
<proteinExistence type="predicted"/>
<dbReference type="Proteomes" id="UP001596328">
    <property type="component" value="Unassembled WGS sequence"/>
</dbReference>
<dbReference type="SUPFAM" id="SSF51338">
    <property type="entry name" value="Composite domain of metallo-dependent hydrolases"/>
    <property type="match status" value="1"/>
</dbReference>
<evidence type="ECO:0000259" key="2">
    <source>
        <dbReference type="Pfam" id="PF01979"/>
    </source>
</evidence>
<dbReference type="AlphaFoldDB" id="A0ABD5S1W9"/>
<dbReference type="PANTHER" id="PTHR11647:SF1">
    <property type="entry name" value="COLLAPSIN RESPONSE MEDIATOR PROTEIN"/>
    <property type="match status" value="1"/>
</dbReference>
<dbReference type="GO" id="GO:0016787">
    <property type="term" value="F:hydrolase activity"/>
    <property type="evidence" value="ECO:0007669"/>
    <property type="project" value="UniProtKB-ARBA"/>
</dbReference>
<keyword evidence="4" id="KW-1185">Reference proteome</keyword>
<name>A0ABD5S1W9_9EURY</name>